<name>T1IGL0_RHOPR</name>
<organism evidence="2 3">
    <name type="scientific">Rhodnius prolixus</name>
    <name type="common">Triatomid bug</name>
    <dbReference type="NCBI Taxonomy" id="13249"/>
    <lineage>
        <taxon>Eukaryota</taxon>
        <taxon>Metazoa</taxon>
        <taxon>Ecdysozoa</taxon>
        <taxon>Arthropoda</taxon>
        <taxon>Hexapoda</taxon>
        <taxon>Insecta</taxon>
        <taxon>Pterygota</taxon>
        <taxon>Neoptera</taxon>
        <taxon>Paraneoptera</taxon>
        <taxon>Hemiptera</taxon>
        <taxon>Heteroptera</taxon>
        <taxon>Panheteroptera</taxon>
        <taxon>Cimicomorpha</taxon>
        <taxon>Reduviidae</taxon>
        <taxon>Triatominae</taxon>
        <taxon>Rhodnius</taxon>
    </lineage>
</organism>
<dbReference type="GO" id="GO:0080019">
    <property type="term" value="F:alcohol-forming very long-chain fatty acyl-CoA reductase activity"/>
    <property type="evidence" value="ECO:0007669"/>
    <property type="project" value="InterPro"/>
</dbReference>
<proteinExistence type="inferred from homology"/>
<dbReference type="EnsemblMetazoa" id="RPRC015429-RA">
    <property type="protein sequence ID" value="RPRC015429-PA"/>
    <property type="gene ID" value="RPRC015429"/>
</dbReference>
<dbReference type="EMBL" id="ACPB03019243">
    <property type="status" value="NOT_ANNOTATED_CDS"/>
    <property type="molecule type" value="Genomic_DNA"/>
</dbReference>
<dbReference type="STRING" id="13249.T1IGL0"/>
<dbReference type="OMA" id="VGDITHE"/>
<dbReference type="HOGENOM" id="CLU_024661_2_2_1"/>
<sequence>MSVREWYKGKNVLLSGGTGFMGKVLVEKLLRSCTDIGTIFIICRSKRGVNPSQRIADFAKLPLFAPLLKQNPKALQKLIAIEGDITEEDLGLKPEVKQKLQQNVNIIFHVAASLKLEAGLKEAVDFNLKGTKRMLELALGIKNLEGVQHKTTVTSGGDSGHHLQQKIPYKLWLDSAPFYRYF</sequence>
<keyword evidence="1" id="KW-0444">Lipid biosynthesis</keyword>
<dbReference type="PANTHER" id="PTHR11011">
    <property type="entry name" value="MALE STERILITY PROTEIN 2-RELATED"/>
    <property type="match status" value="1"/>
</dbReference>
<dbReference type="InterPro" id="IPR036291">
    <property type="entry name" value="NAD(P)-bd_dom_sf"/>
</dbReference>
<dbReference type="eggNOG" id="KOG1221">
    <property type="taxonomic scope" value="Eukaryota"/>
</dbReference>
<accession>T1IGL0</accession>
<dbReference type="InParanoid" id="T1IGL0"/>
<evidence type="ECO:0000313" key="2">
    <source>
        <dbReference type="EnsemblMetazoa" id="RPRC015429-PA"/>
    </source>
</evidence>
<dbReference type="EC" id="1.2.1.84" evidence="1"/>
<dbReference type="SUPFAM" id="SSF51735">
    <property type="entry name" value="NAD(P)-binding Rossmann-fold domains"/>
    <property type="match status" value="1"/>
</dbReference>
<dbReference type="Pfam" id="PF07993">
    <property type="entry name" value="NAD_binding_4"/>
    <property type="match status" value="1"/>
</dbReference>
<protein>
    <recommendedName>
        <fullName evidence="1">Fatty acyl-CoA reductase</fullName>
        <ecNumber evidence="1">1.2.1.84</ecNumber>
    </recommendedName>
</protein>
<dbReference type="InterPro" id="IPR013120">
    <property type="entry name" value="FAR_NAD-bd"/>
</dbReference>
<dbReference type="EMBL" id="ACPB03019242">
    <property type="status" value="NOT_ANNOTATED_CDS"/>
    <property type="molecule type" value="Genomic_DNA"/>
</dbReference>
<dbReference type="Proteomes" id="UP000015103">
    <property type="component" value="Unassembled WGS sequence"/>
</dbReference>
<evidence type="ECO:0000313" key="3">
    <source>
        <dbReference type="Proteomes" id="UP000015103"/>
    </source>
</evidence>
<comment type="function">
    <text evidence="1">Catalyzes the reduction of fatty acyl-CoA to fatty alcohols.</text>
</comment>
<dbReference type="InterPro" id="IPR026055">
    <property type="entry name" value="FAR"/>
</dbReference>
<dbReference type="GO" id="GO:0035336">
    <property type="term" value="P:long-chain fatty-acyl-CoA metabolic process"/>
    <property type="evidence" value="ECO:0007669"/>
    <property type="project" value="TreeGrafter"/>
</dbReference>
<keyword evidence="1" id="KW-0521">NADP</keyword>
<dbReference type="VEuPathDB" id="VectorBase:RPRC015429"/>
<dbReference type="AlphaFoldDB" id="T1IGL0"/>
<dbReference type="PANTHER" id="PTHR11011:SF116">
    <property type="entry name" value="FATTY ACYL-COA REDUCTASE CG5065-RELATED"/>
    <property type="match status" value="1"/>
</dbReference>
<comment type="catalytic activity">
    <reaction evidence="1">
        <text>a long-chain fatty acyl-CoA + 2 NADPH + 2 H(+) = a long-chain primary fatty alcohol + 2 NADP(+) + CoA</text>
        <dbReference type="Rhea" id="RHEA:52716"/>
        <dbReference type="ChEBI" id="CHEBI:15378"/>
        <dbReference type="ChEBI" id="CHEBI:57287"/>
        <dbReference type="ChEBI" id="CHEBI:57783"/>
        <dbReference type="ChEBI" id="CHEBI:58349"/>
        <dbReference type="ChEBI" id="CHEBI:77396"/>
        <dbReference type="ChEBI" id="CHEBI:83139"/>
        <dbReference type="EC" id="1.2.1.84"/>
    </reaction>
</comment>
<reference evidence="2" key="1">
    <citation type="submission" date="2015-05" db="UniProtKB">
        <authorList>
            <consortium name="EnsemblMetazoa"/>
        </authorList>
    </citation>
    <scope>IDENTIFICATION</scope>
</reference>
<dbReference type="GO" id="GO:0005777">
    <property type="term" value="C:peroxisome"/>
    <property type="evidence" value="ECO:0007669"/>
    <property type="project" value="TreeGrafter"/>
</dbReference>
<keyword evidence="1" id="KW-0443">Lipid metabolism</keyword>
<dbReference type="Gene3D" id="3.40.50.720">
    <property type="entry name" value="NAD(P)-binding Rossmann-like Domain"/>
    <property type="match status" value="1"/>
</dbReference>
<dbReference type="GO" id="GO:0102965">
    <property type="term" value="F:alcohol-forming long-chain fatty acyl-CoA reductase activity"/>
    <property type="evidence" value="ECO:0007669"/>
    <property type="project" value="UniProtKB-EC"/>
</dbReference>
<dbReference type="EMBL" id="ACPB03019241">
    <property type="status" value="NOT_ANNOTATED_CDS"/>
    <property type="molecule type" value="Genomic_DNA"/>
</dbReference>
<keyword evidence="1" id="KW-0560">Oxidoreductase</keyword>
<comment type="similarity">
    <text evidence="1">Belongs to the fatty acyl-CoA reductase family.</text>
</comment>
<evidence type="ECO:0000256" key="1">
    <source>
        <dbReference type="RuleBase" id="RU363097"/>
    </source>
</evidence>
<keyword evidence="3" id="KW-1185">Reference proteome</keyword>